<feature type="transmembrane region" description="Helical" evidence="23">
    <location>
        <begin position="419"/>
        <end position="443"/>
    </location>
</feature>
<feature type="region of interest" description="Disordered" evidence="22">
    <location>
        <begin position="1"/>
        <end position="95"/>
    </location>
</feature>
<evidence type="ECO:0000256" key="13">
    <source>
        <dbReference type="ARBA" id="ARBA00023316"/>
    </source>
</evidence>
<feature type="region of interest" description="Disordered" evidence="22">
    <location>
        <begin position="510"/>
        <end position="539"/>
    </location>
</feature>
<keyword evidence="7 23" id="KW-0812">Transmembrane</keyword>
<evidence type="ECO:0000256" key="19">
    <source>
        <dbReference type="ARBA" id="ARBA00044770"/>
    </source>
</evidence>
<comment type="pathway">
    <text evidence="2">Cell wall biogenesis; peptidoglycan biosynthesis.</text>
</comment>
<dbReference type="PANTHER" id="PTHR30474:SF2">
    <property type="entry name" value="PEPTIDOGLYCAN GLYCOSYLTRANSFERASE FTSW-RELATED"/>
    <property type="match status" value="1"/>
</dbReference>
<dbReference type="GO" id="GO:0009252">
    <property type="term" value="P:peptidoglycan biosynthetic process"/>
    <property type="evidence" value="ECO:0007669"/>
    <property type="project" value="UniProtKB-UniPathway"/>
</dbReference>
<keyword evidence="4 24" id="KW-0132">Cell division</keyword>
<proteinExistence type="inferred from homology"/>
<keyword evidence="11 23" id="KW-0472">Membrane</keyword>
<evidence type="ECO:0000256" key="2">
    <source>
        <dbReference type="ARBA" id="ARBA00004752"/>
    </source>
</evidence>
<feature type="transmembrane region" description="Helical" evidence="23">
    <location>
        <begin position="230"/>
        <end position="247"/>
    </location>
</feature>
<evidence type="ECO:0000256" key="12">
    <source>
        <dbReference type="ARBA" id="ARBA00023306"/>
    </source>
</evidence>
<feature type="compositionally biased region" description="Basic and acidic residues" evidence="22">
    <location>
        <begin position="513"/>
        <end position="523"/>
    </location>
</feature>
<feature type="compositionally biased region" description="Low complexity" evidence="22">
    <location>
        <begin position="1"/>
        <end position="10"/>
    </location>
</feature>
<evidence type="ECO:0000256" key="22">
    <source>
        <dbReference type="SAM" id="MobiDB-lite"/>
    </source>
</evidence>
<dbReference type="EC" id="2.4.99.28" evidence="19"/>
<keyword evidence="5" id="KW-0328">Glycosyltransferase</keyword>
<dbReference type="STRING" id="1108044.GOOTI_042_00130"/>
<evidence type="ECO:0000256" key="21">
    <source>
        <dbReference type="ARBA" id="ARBA00049966"/>
    </source>
</evidence>
<keyword evidence="13" id="KW-0961">Cell wall biogenesis/degradation</keyword>
<feature type="transmembrane region" description="Helical" evidence="23">
    <location>
        <begin position="259"/>
        <end position="276"/>
    </location>
</feature>
<dbReference type="InterPro" id="IPR018365">
    <property type="entry name" value="Cell_cycle_FtsW-rel_CS"/>
</dbReference>
<comment type="similarity">
    <text evidence="16">Belongs to the SEDS family. FtsW subfamily.</text>
</comment>
<comment type="function">
    <text evidence="21">Peptidoglycan polymerase that is essential for cell division.</text>
</comment>
<keyword evidence="25" id="KW-1185">Reference proteome</keyword>
<evidence type="ECO:0000256" key="7">
    <source>
        <dbReference type="ARBA" id="ARBA00022692"/>
    </source>
</evidence>
<comment type="catalytic activity">
    <reaction evidence="20">
        <text>[GlcNAc-(1-&gt;4)-Mur2Ac(oyl-L-Ala-gamma-D-Glu-L-Lys-D-Ala-D-Ala)](n)-di-trans,octa-cis-undecaprenyl diphosphate + beta-D-GlcNAc-(1-&gt;4)-Mur2Ac(oyl-L-Ala-gamma-D-Glu-L-Lys-D-Ala-D-Ala)-di-trans,octa-cis-undecaprenyl diphosphate = [GlcNAc-(1-&gt;4)-Mur2Ac(oyl-L-Ala-gamma-D-Glu-L-Lys-D-Ala-D-Ala)](n+1)-di-trans,octa-cis-undecaprenyl diphosphate + di-trans,octa-cis-undecaprenyl diphosphate + H(+)</text>
        <dbReference type="Rhea" id="RHEA:23708"/>
        <dbReference type="Rhea" id="RHEA-COMP:9602"/>
        <dbReference type="Rhea" id="RHEA-COMP:9603"/>
        <dbReference type="ChEBI" id="CHEBI:15378"/>
        <dbReference type="ChEBI" id="CHEBI:58405"/>
        <dbReference type="ChEBI" id="CHEBI:60033"/>
        <dbReference type="ChEBI" id="CHEBI:78435"/>
        <dbReference type="EC" id="2.4.99.28"/>
    </reaction>
</comment>
<gene>
    <name evidence="24" type="primary">ftsW</name>
    <name evidence="24" type="ORF">GOOTI_042_00130</name>
</gene>
<dbReference type="UniPathway" id="UPA00219"/>
<feature type="compositionally biased region" description="Low complexity" evidence="22">
    <location>
        <begin position="60"/>
        <end position="75"/>
    </location>
</feature>
<evidence type="ECO:0000256" key="5">
    <source>
        <dbReference type="ARBA" id="ARBA00022676"/>
    </source>
</evidence>
<comment type="caution">
    <text evidence="24">The sequence shown here is derived from an EMBL/GenBank/DDBJ whole genome shotgun (WGS) entry which is preliminary data.</text>
</comment>
<feature type="transmembrane region" description="Helical" evidence="23">
    <location>
        <begin position="158"/>
        <end position="178"/>
    </location>
</feature>
<evidence type="ECO:0000256" key="3">
    <source>
        <dbReference type="ARBA" id="ARBA00022475"/>
    </source>
</evidence>
<evidence type="ECO:0000256" key="18">
    <source>
        <dbReference type="ARBA" id="ARBA00041418"/>
    </source>
</evidence>
<evidence type="ECO:0000256" key="9">
    <source>
        <dbReference type="ARBA" id="ARBA00022984"/>
    </source>
</evidence>
<dbReference type="GO" id="GO:0032153">
    <property type="term" value="C:cell division site"/>
    <property type="evidence" value="ECO:0007669"/>
    <property type="project" value="TreeGrafter"/>
</dbReference>
<feature type="transmembrane region" description="Helical" evidence="23">
    <location>
        <begin position="380"/>
        <end position="407"/>
    </location>
</feature>
<evidence type="ECO:0000256" key="10">
    <source>
        <dbReference type="ARBA" id="ARBA00022989"/>
    </source>
</evidence>
<dbReference type="GO" id="GO:0005886">
    <property type="term" value="C:plasma membrane"/>
    <property type="evidence" value="ECO:0007669"/>
    <property type="project" value="UniProtKB-SubCell"/>
</dbReference>
<keyword evidence="12" id="KW-0131">Cell cycle</keyword>
<feature type="transmembrane region" description="Helical" evidence="23">
    <location>
        <begin position="190"/>
        <end position="210"/>
    </location>
</feature>
<protein>
    <recommendedName>
        <fullName evidence="17">Probable peptidoglycan glycosyltransferase FtsW</fullName>
        <ecNumber evidence="19">2.4.99.28</ecNumber>
    </recommendedName>
    <alternativeName>
        <fullName evidence="18">Cell division protein FtsW</fullName>
    </alternativeName>
    <alternativeName>
        <fullName evidence="15">Cell wall polymerase</fullName>
    </alternativeName>
    <alternativeName>
        <fullName evidence="14">Peptidoglycan polymerase</fullName>
    </alternativeName>
</protein>
<sequence>MTATTDAAGAGSTGAGSAGAAADPVDADKSADDTAGGVEPDSGSRTSSTRKKAGKKKTGRSTGRGATSKSGSTTRRPAKSTAADHGTSRGSVVRGAARTRTDLAALPATVVEGVRNLLSRPLASYHLVLTMAALMTSFGLIMVLSASSVEGYSADGSAYGLFANQVIFVVLGAIVFYLTLRMPVRFFRRMAVPMIAVTTIMLALVLVPGIGTLSQGARRWFDINGLSVQPSELVKVALCVWGAHLLASRRRDNASLRELLVPLVPVGLLICLLIILEPNLSTTITIAIIVGALLWFAGLPIKVFVTFVVTGVAIAVVLALVESYRSQRVMSFLGGIDDPQGAGYQARQATFALANGGVFGVGLGQSRAKWNYLPNAHNDFIFAIIGEELGLIGGLLVVFLFVVLAFTGFRIAHRCTDPFLKLMTSTITVLVTAQAFINIGYVIGLLPVTGIQLPLLSAGGTSTLTVLAMLGLLANAARHEPEAVAALTTGQRSRVSRWFRLPTPVAYTPTRAESARDRLDARRGPVPSQAGRARSQRQVPAWRRAIGARFFGVAPESSPAADSRGAPRSGQVRVDYRVGYSGRGERPNAAHTRDARADGPRPSAGARGVRAERRGTKQPASASARAGTPHVSSGRYSGHAGRADKMSGGPRWTGRGR</sequence>
<keyword evidence="9" id="KW-0573">Peptidoglycan synthesis</keyword>
<evidence type="ECO:0000256" key="6">
    <source>
        <dbReference type="ARBA" id="ARBA00022679"/>
    </source>
</evidence>
<dbReference type="GO" id="GO:0008955">
    <property type="term" value="F:peptidoglycan glycosyltransferase activity"/>
    <property type="evidence" value="ECO:0007669"/>
    <property type="project" value="UniProtKB-EC"/>
</dbReference>
<evidence type="ECO:0000256" key="11">
    <source>
        <dbReference type="ARBA" id="ARBA00023136"/>
    </source>
</evidence>
<dbReference type="GO" id="GO:0008360">
    <property type="term" value="P:regulation of cell shape"/>
    <property type="evidence" value="ECO:0007669"/>
    <property type="project" value="UniProtKB-KW"/>
</dbReference>
<evidence type="ECO:0000313" key="24">
    <source>
        <dbReference type="EMBL" id="GAB33108.1"/>
    </source>
</evidence>
<evidence type="ECO:0000256" key="14">
    <source>
        <dbReference type="ARBA" id="ARBA00032370"/>
    </source>
</evidence>
<keyword evidence="3" id="KW-1003">Cell membrane</keyword>
<feature type="transmembrane region" description="Helical" evidence="23">
    <location>
        <begin position="282"/>
        <end position="298"/>
    </location>
</feature>
<feature type="compositionally biased region" description="Basic residues" evidence="22">
    <location>
        <begin position="48"/>
        <end position="59"/>
    </location>
</feature>
<dbReference type="AlphaFoldDB" id="H5TI00"/>
<evidence type="ECO:0000313" key="25">
    <source>
        <dbReference type="Proteomes" id="UP000005038"/>
    </source>
</evidence>
<feature type="compositionally biased region" description="Basic and acidic residues" evidence="22">
    <location>
        <begin position="583"/>
        <end position="599"/>
    </location>
</feature>
<dbReference type="InterPro" id="IPR013437">
    <property type="entry name" value="FtsW"/>
</dbReference>
<dbReference type="RefSeq" id="WP_007237367.1">
    <property type="nucleotide sequence ID" value="NZ_BAFB01000042.1"/>
</dbReference>
<feature type="transmembrane region" description="Helical" evidence="23">
    <location>
        <begin position="125"/>
        <end position="146"/>
    </location>
</feature>
<dbReference type="GO" id="GO:0071555">
    <property type="term" value="P:cell wall organization"/>
    <property type="evidence" value="ECO:0007669"/>
    <property type="project" value="UniProtKB-KW"/>
</dbReference>
<keyword evidence="10 23" id="KW-1133">Transmembrane helix</keyword>
<evidence type="ECO:0000256" key="1">
    <source>
        <dbReference type="ARBA" id="ARBA00004651"/>
    </source>
</evidence>
<dbReference type="PROSITE" id="PS00428">
    <property type="entry name" value="FTSW_RODA_SPOVE"/>
    <property type="match status" value="1"/>
</dbReference>
<comment type="subcellular location">
    <subcellularLocation>
        <location evidence="1">Cell membrane</location>
        <topology evidence="1">Multi-pass membrane protein</topology>
    </subcellularLocation>
</comment>
<dbReference type="GO" id="GO:0051301">
    <property type="term" value="P:cell division"/>
    <property type="evidence" value="ECO:0007669"/>
    <property type="project" value="UniProtKB-KW"/>
</dbReference>
<evidence type="ECO:0000256" key="23">
    <source>
        <dbReference type="SAM" id="Phobius"/>
    </source>
</evidence>
<keyword evidence="6" id="KW-0808">Transferase</keyword>
<dbReference type="GO" id="GO:0015648">
    <property type="term" value="F:lipid-linked peptidoglycan transporter activity"/>
    <property type="evidence" value="ECO:0007669"/>
    <property type="project" value="TreeGrafter"/>
</dbReference>
<dbReference type="PANTHER" id="PTHR30474">
    <property type="entry name" value="CELL CYCLE PROTEIN"/>
    <property type="match status" value="1"/>
</dbReference>
<feature type="transmembrane region" description="Helical" evidence="23">
    <location>
        <begin position="455"/>
        <end position="474"/>
    </location>
</feature>
<dbReference type="EMBL" id="BAFB01000042">
    <property type="protein sequence ID" value="GAB33108.1"/>
    <property type="molecule type" value="Genomic_DNA"/>
</dbReference>
<dbReference type="Pfam" id="PF01098">
    <property type="entry name" value="FTSW_RODA_SPOVE"/>
    <property type="match status" value="1"/>
</dbReference>
<evidence type="ECO:0000256" key="16">
    <source>
        <dbReference type="ARBA" id="ARBA00038053"/>
    </source>
</evidence>
<accession>H5TI00</accession>
<evidence type="ECO:0000256" key="8">
    <source>
        <dbReference type="ARBA" id="ARBA00022960"/>
    </source>
</evidence>
<dbReference type="Proteomes" id="UP000005038">
    <property type="component" value="Unassembled WGS sequence"/>
</dbReference>
<evidence type="ECO:0000256" key="15">
    <source>
        <dbReference type="ARBA" id="ARBA00033270"/>
    </source>
</evidence>
<evidence type="ECO:0000256" key="4">
    <source>
        <dbReference type="ARBA" id="ARBA00022618"/>
    </source>
</evidence>
<keyword evidence="8" id="KW-0133">Cell shape</keyword>
<feature type="region of interest" description="Disordered" evidence="22">
    <location>
        <begin position="554"/>
        <end position="657"/>
    </location>
</feature>
<organism evidence="24 25">
    <name type="scientific">Gordonia otitidis (strain DSM 44809 / CCUG 52243 / JCM 12355 / NBRC 100426 / IFM 10032)</name>
    <dbReference type="NCBI Taxonomy" id="1108044"/>
    <lineage>
        <taxon>Bacteria</taxon>
        <taxon>Bacillati</taxon>
        <taxon>Actinomycetota</taxon>
        <taxon>Actinomycetes</taxon>
        <taxon>Mycobacteriales</taxon>
        <taxon>Gordoniaceae</taxon>
        <taxon>Gordonia</taxon>
    </lineage>
</organism>
<dbReference type="NCBIfam" id="TIGR02614">
    <property type="entry name" value="ftsW"/>
    <property type="match status" value="1"/>
</dbReference>
<name>H5TI00_GORO1</name>
<reference evidence="24" key="1">
    <citation type="submission" date="2012-02" db="EMBL/GenBank/DDBJ databases">
        <title>Whole genome shotgun sequence of Gordonia otitidis NBRC 100426.</title>
        <authorList>
            <person name="Yoshida I."/>
            <person name="Hosoyama A."/>
            <person name="Tsuchikane K."/>
            <person name="Katsumata H."/>
            <person name="Yamazaki S."/>
            <person name="Fujita N."/>
        </authorList>
    </citation>
    <scope>NUCLEOTIDE SEQUENCE [LARGE SCALE GENOMIC DNA]</scope>
    <source>
        <strain evidence="24">NBRC 100426</strain>
    </source>
</reference>
<dbReference type="InterPro" id="IPR001182">
    <property type="entry name" value="FtsW/RodA"/>
</dbReference>
<evidence type="ECO:0000256" key="17">
    <source>
        <dbReference type="ARBA" id="ARBA00041185"/>
    </source>
</evidence>
<evidence type="ECO:0000256" key="20">
    <source>
        <dbReference type="ARBA" id="ARBA00049902"/>
    </source>
</evidence>